<accession>A0A1Y5FA05</accession>
<dbReference type="GO" id="GO:0006782">
    <property type="term" value="P:protoporphyrinogen IX biosynthetic process"/>
    <property type="evidence" value="ECO:0007669"/>
    <property type="project" value="UniProtKB-UniPathway"/>
</dbReference>
<dbReference type="AlphaFoldDB" id="A0A1Y5FA05"/>
<comment type="caution">
    <text evidence="10">The sequence shown here is derived from an EMBL/GenBank/DDBJ whole genome shotgun (WGS) entry which is preliminary data.</text>
</comment>
<feature type="domain" description="Porphobilinogen deaminase N-terminal" evidence="9">
    <location>
        <begin position="8"/>
        <end position="235"/>
    </location>
</feature>
<evidence type="ECO:0000259" key="9">
    <source>
        <dbReference type="Pfam" id="PF01379"/>
    </source>
</evidence>
<evidence type="ECO:0000256" key="4">
    <source>
        <dbReference type="ARBA" id="ARBA00012655"/>
    </source>
</evidence>
<organism evidence="10 11">
    <name type="scientific">Halobacteriovorax marinus</name>
    <dbReference type="NCBI Taxonomy" id="97084"/>
    <lineage>
        <taxon>Bacteria</taxon>
        <taxon>Pseudomonadati</taxon>
        <taxon>Bdellovibrionota</taxon>
        <taxon>Bacteriovoracia</taxon>
        <taxon>Bacteriovoracales</taxon>
        <taxon>Halobacteriovoraceae</taxon>
        <taxon>Halobacteriovorax</taxon>
    </lineage>
</organism>
<dbReference type="PANTHER" id="PTHR11557">
    <property type="entry name" value="PORPHOBILINOGEN DEAMINASE"/>
    <property type="match status" value="1"/>
</dbReference>
<dbReference type="NCBIfam" id="TIGR00212">
    <property type="entry name" value="hemC"/>
    <property type="match status" value="1"/>
</dbReference>
<reference evidence="11" key="1">
    <citation type="journal article" date="2017" name="Proc. Natl. Acad. Sci. U.S.A.">
        <title>Simulation of Deepwater Horizon oil plume reveals substrate specialization within a complex community of hydrocarbon-degraders.</title>
        <authorList>
            <person name="Hu P."/>
            <person name="Dubinsky E.A."/>
            <person name="Probst A.J."/>
            <person name="Wang J."/>
            <person name="Sieber C.M.K."/>
            <person name="Tom L.M."/>
            <person name="Gardinali P."/>
            <person name="Banfield J.F."/>
            <person name="Atlas R.M."/>
            <person name="Andersen G.L."/>
        </authorList>
    </citation>
    <scope>NUCLEOTIDE SEQUENCE [LARGE SCALE GENOMIC DNA]</scope>
</reference>
<comment type="function">
    <text evidence="1">Tetrapolymerization of the monopyrrole PBG into the hydroxymethylbilane pre-uroporphyrinogen in several discrete steps.</text>
</comment>
<evidence type="ECO:0000256" key="3">
    <source>
        <dbReference type="ARBA" id="ARBA00005638"/>
    </source>
</evidence>
<evidence type="ECO:0000256" key="6">
    <source>
        <dbReference type="ARBA" id="ARBA00023244"/>
    </source>
</evidence>
<evidence type="ECO:0000313" key="10">
    <source>
        <dbReference type="EMBL" id="OUR97887.1"/>
    </source>
</evidence>
<comment type="pathway">
    <text evidence="2">Porphyrin-containing compound metabolism; protoporphyrin-IX biosynthesis; coproporphyrinogen-III from 5-aminolevulinate: step 2/4.</text>
</comment>
<dbReference type="EMBL" id="MAAO01000005">
    <property type="protein sequence ID" value="OUR97887.1"/>
    <property type="molecule type" value="Genomic_DNA"/>
</dbReference>
<comment type="similarity">
    <text evidence="3">Belongs to the HMBS family.</text>
</comment>
<sequence>MSKKKHYKIGTRGSLLALTQCNQIKDELERLTGDSFELEVLKTQGDLITDKPLWQLDGKDFFTKELDAALLTGAVDLVVHSYKDLGSERPEGIDLAAVTKRTYAHDILFIKNETIKDLKNKSEFIVGTSSPRRIVNLEKNLERFLPVSTPLKVKTEMLRGNVNTRISKLRDGNYDAIVLALPGIERLAHTDSSLQELKGLLEGLNYMILPQSVFPSAASQGALAIESLATSTELKEKLKLIEDRNTVEEIIRERKAFASYGGGCHLAVGINVRKFEDNYIHIHQGISDDTEVFKFELENHKEDFTGNRAKAFIGLPKEKFNHETILSDQFVEKKKLSIEKTNKFYDVFVTSTYCTDALESFSEIQNLWTAGTKTMEVLAKKGLWVNGSSDSLGEAELESLRDSKCIAQMKQKNDLAVLSHDKATSEYGEVFKCYERVLNELSVEEIKSLEETQVFYWTSFLQYVDFVNKVPSIKDKFHCTGLGKTYQKFKEQNIAIKPFTSATEFREWLNQGK</sequence>
<keyword evidence="6" id="KW-0627">Porphyrin biosynthesis</keyword>
<dbReference type="PANTHER" id="PTHR11557:SF0">
    <property type="entry name" value="PORPHOBILINOGEN DEAMINASE"/>
    <property type="match status" value="1"/>
</dbReference>
<gene>
    <name evidence="10" type="ORF">A9Q84_06735</name>
</gene>
<evidence type="ECO:0000256" key="1">
    <source>
        <dbReference type="ARBA" id="ARBA00002869"/>
    </source>
</evidence>
<proteinExistence type="inferred from homology"/>
<dbReference type="PRINTS" id="PR00151">
    <property type="entry name" value="PORPHBDMNASE"/>
</dbReference>
<evidence type="ECO:0000313" key="11">
    <source>
        <dbReference type="Proteomes" id="UP000196531"/>
    </source>
</evidence>
<dbReference type="Proteomes" id="UP000196531">
    <property type="component" value="Unassembled WGS sequence"/>
</dbReference>
<protein>
    <recommendedName>
        <fullName evidence="4 8">Hydroxymethylbilane synthase</fullName>
        <ecNumber evidence="4 8">2.5.1.61</ecNumber>
    </recommendedName>
</protein>
<dbReference type="GO" id="GO:0005737">
    <property type="term" value="C:cytoplasm"/>
    <property type="evidence" value="ECO:0007669"/>
    <property type="project" value="UniProtKB-UniRule"/>
</dbReference>
<name>A0A1Y5FA05_9BACT</name>
<dbReference type="SUPFAM" id="SSF53850">
    <property type="entry name" value="Periplasmic binding protein-like II"/>
    <property type="match status" value="1"/>
</dbReference>
<dbReference type="GO" id="GO:0004418">
    <property type="term" value="F:hydroxymethylbilane synthase activity"/>
    <property type="evidence" value="ECO:0007669"/>
    <property type="project" value="UniProtKB-UniRule"/>
</dbReference>
<keyword evidence="5" id="KW-0808">Transferase</keyword>
<dbReference type="InterPro" id="IPR000860">
    <property type="entry name" value="HemC"/>
</dbReference>
<evidence type="ECO:0000256" key="7">
    <source>
        <dbReference type="ARBA" id="ARBA00048169"/>
    </source>
</evidence>
<evidence type="ECO:0000256" key="2">
    <source>
        <dbReference type="ARBA" id="ARBA00004735"/>
    </source>
</evidence>
<comment type="catalytic activity">
    <reaction evidence="7">
        <text>4 porphobilinogen + H2O = hydroxymethylbilane + 4 NH4(+)</text>
        <dbReference type="Rhea" id="RHEA:13185"/>
        <dbReference type="ChEBI" id="CHEBI:15377"/>
        <dbReference type="ChEBI" id="CHEBI:28938"/>
        <dbReference type="ChEBI" id="CHEBI:57845"/>
        <dbReference type="ChEBI" id="CHEBI:58126"/>
        <dbReference type="EC" id="2.5.1.61"/>
    </reaction>
</comment>
<dbReference type="EC" id="2.5.1.61" evidence="4 8"/>
<evidence type="ECO:0000256" key="5">
    <source>
        <dbReference type="ARBA" id="ARBA00022679"/>
    </source>
</evidence>
<dbReference type="Pfam" id="PF01379">
    <property type="entry name" value="Porphobil_deam"/>
    <property type="match status" value="1"/>
</dbReference>
<dbReference type="InterPro" id="IPR022417">
    <property type="entry name" value="Porphobilin_deaminase_N"/>
</dbReference>
<evidence type="ECO:0000256" key="8">
    <source>
        <dbReference type="NCBIfam" id="TIGR00212"/>
    </source>
</evidence>
<dbReference type="UniPathway" id="UPA00251">
    <property type="reaction ID" value="UER00319"/>
</dbReference>
<dbReference type="Gene3D" id="3.40.190.10">
    <property type="entry name" value="Periplasmic binding protein-like II"/>
    <property type="match status" value="2"/>
</dbReference>